<evidence type="ECO:0008006" key="6">
    <source>
        <dbReference type="Google" id="ProtNLM"/>
    </source>
</evidence>
<evidence type="ECO:0000313" key="5">
    <source>
        <dbReference type="Proteomes" id="UP001610432"/>
    </source>
</evidence>
<evidence type="ECO:0000313" key="4">
    <source>
        <dbReference type="EMBL" id="KAL2872377.1"/>
    </source>
</evidence>
<dbReference type="Proteomes" id="UP001610432">
    <property type="component" value="Unassembled WGS sequence"/>
</dbReference>
<dbReference type="InterPro" id="IPR051222">
    <property type="entry name" value="PPR/CCM1_RNA-binding"/>
</dbReference>
<feature type="region of interest" description="Disordered" evidence="3">
    <location>
        <begin position="733"/>
        <end position="875"/>
    </location>
</feature>
<comment type="caution">
    <text evidence="4">The sequence shown here is derived from an EMBL/GenBank/DDBJ whole genome shotgun (WGS) entry which is preliminary data.</text>
</comment>
<keyword evidence="1" id="KW-0677">Repeat</keyword>
<dbReference type="PROSITE" id="PS51375">
    <property type="entry name" value="PPR"/>
    <property type="match status" value="1"/>
</dbReference>
<dbReference type="PANTHER" id="PTHR47942:SF63">
    <property type="entry name" value="PENTATRICOPEPTIDE REPEAT-CONTAINING PROTEIN"/>
    <property type="match status" value="1"/>
</dbReference>
<organism evidence="4 5">
    <name type="scientific">Aspergillus lucknowensis</name>
    <dbReference type="NCBI Taxonomy" id="176173"/>
    <lineage>
        <taxon>Eukaryota</taxon>
        <taxon>Fungi</taxon>
        <taxon>Dikarya</taxon>
        <taxon>Ascomycota</taxon>
        <taxon>Pezizomycotina</taxon>
        <taxon>Eurotiomycetes</taxon>
        <taxon>Eurotiomycetidae</taxon>
        <taxon>Eurotiales</taxon>
        <taxon>Aspergillaceae</taxon>
        <taxon>Aspergillus</taxon>
        <taxon>Aspergillus subgen. Nidulantes</taxon>
    </lineage>
</organism>
<dbReference type="GeneID" id="98146899"/>
<feature type="compositionally biased region" description="Polar residues" evidence="3">
    <location>
        <begin position="845"/>
        <end position="865"/>
    </location>
</feature>
<protein>
    <recommendedName>
        <fullName evidence="6">Pentatricopeptide repeat protein</fullName>
    </recommendedName>
</protein>
<feature type="region of interest" description="Disordered" evidence="3">
    <location>
        <begin position="692"/>
        <end position="718"/>
    </location>
</feature>
<sequence length="875" mass="100115">MYSTRSEFDAQDEDVEQFRPPRGQRRRRDDDDLLLRVAKDRAAPVNRSALAMELRWLQNRTHLAARVERLLNQNDIEFAAALVRRAQTEGLETHVGWNHILAYCLRKGNPEAAWRFWNDMKKRGEKPSQFTYSIMLDGLSNIAPRPRFNPVAMAVKIYRNVFTANSGVEPNIIITNSMLNVCSRHGDMDMLWEVAGELPEEGMWSPDTFTYTIILNAIRKSIQDDVATLFAGEMEKSLKRRLTGVTEAKKVWSDVVYRWKKGQIEMGGELVSAMVGVLWEGIGDTHLYEVFKLYHQTAGIPILADAPADSFPMASRRSFARRRIGPEASNEEKDPVPFVGEDGRLISTEATPEASQPLEKEEHDLQGLFDPIVSSELQPFNEKNSPGPGSNDVYPMYMPVTNRELSMILDTALMMTEALHSGRNYWYHLTQEDHPYRVEPDERAYLSYLRLLRLSRSSRVAVELFRNQMVPAGNANAVAFHIGFSVCRRDTKNLNILKLTNELLEMMDKSLMFPDTRAVTGYLDLIQKLESDPQALVTLAGLSVNRQKIPGSKLGIVARELRHNLRVIAVLKLRPTVTKFHEAMQEAIRRMPRFNPKSDQAEGFPKRTSQMGRSIIDVLQRVRMMMDSILKAKCADLLSKEEHEQLHKEAQELREYSKPEILARYKNVLIYPTSKQQREYWLRVEADKRSGAKEVEAEEAEAGSAPESPTGNLSEQLGPREPLLQQLISQKLRSEEARAQAPLSQAPESREAQAQEPLPEEEPQSRKFLSQQQENTSQEFPQHEFQSQEPLSEEPLSHELQSQEPQEYQAEEPQSQEPFSQEQELIFQEAQQHDPQPQEAHLEESLSQEPQVQEDQLQEPQSQEAQSEDSKPAKW</sequence>
<gene>
    <name evidence="4" type="ORF">BJX67DRAFT_376199</name>
</gene>
<keyword evidence="5" id="KW-1185">Reference proteome</keyword>
<dbReference type="RefSeq" id="XP_070891356.1">
    <property type="nucleotide sequence ID" value="XM_071031827.1"/>
</dbReference>
<dbReference type="PANTHER" id="PTHR47942">
    <property type="entry name" value="TETRATRICOPEPTIDE REPEAT (TPR)-LIKE SUPERFAMILY PROTEIN-RELATED"/>
    <property type="match status" value="1"/>
</dbReference>
<dbReference type="InterPro" id="IPR011990">
    <property type="entry name" value="TPR-like_helical_dom_sf"/>
</dbReference>
<evidence type="ECO:0000256" key="3">
    <source>
        <dbReference type="SAM" id="MobiDB-lite"/>
    </source>
</evidence>
<feature type="repeat" description="PPR" evidence="2">
    <location>
        <begin position="93"/>
        <end position="127"/>
    </location>
</feature>
<feature type="compositionally biased region" description="Polar residues" evidence="3">
    <location>
        <begin position="767"/>
        <end position="780"/>
    </location>
</feature>
<dbReference type="Gene3D" id="1.25.40.10">
    <property type="entry name" value="Tetratricopeptide repeat domain"/>
    <property type="match status" value="2"/>
</dbReference>
<evidence type="ECO:0000256" key="2">
    <source>
        <dbReference type="PROSITE-ProRule" id="PRU00708"/>
    </source>
</evidence>
<name>A0ABR4M730_9EURO</name>
<reference evidence="4 5" key="1">
    <citation type="submission" date="2024-07" db="EMBL/GenBank/DDBJ databases">
        <title>Section-level genome sequencing and comparative genomics of Aspergillus sections Usti and Cavernicolus.</title>
        <authorList>
            <consortium name="Lawrence Berkeley National Laboratory"/>
            <person name="Nybo J.L."/>
            <person name="Vesth T.C."/>
            <person name="Theobald S."/>
            <person name="Frisvad J.C."/>
            <person name="Larsen T.O."/>
            <person name="Kjaerboelling I."/>
            <person name="Rothschild-Mancinelli K."/>
            <person name="Lyhne E.K."/>
            <person name="Kogle M.E."/>
            <person name="Barry K."/>
            <person name="Clum A."/>
            <person name="Na H."/>
            <person name="Ledsgaard L."/>
            <person name="Lin J."/>
            <person name="Lipzen A."/>
            <person name="Kuo A."/>
            <person name="Riley R."/>
            <person name="Mondo S."/>
            <person name="Labutti K."/>
            <person name="Haridas S."/>
            <person name="Pangalinan J."/>
            <person name="Salamov A.A."/>
            <person name="Simmons B.A."/>
            <person name="Magnuson J.K."/>
            <person name="Chen J."/>
            <person name="Drula E."/>
            <person name="Henrissat B."/>
            <person name="Wiebenga A."/>
            <person name="Lubbers R.J."/>
            <person name="Gomes A.C."/>
            <person name="Macurrencykelacurrency M.R."/>
            <person name="Stajich J."/>
            <person name="Grigoriev I.V."/>
            <person name="Mortensen U.H."/>
            <person name="De Vries R.P."/>
            <person name="Baker S.E."/>
            <person name="Andersen M.R."/>
        </authorList>
    </citation>
    <scope>NUCLEOTIDE SEQUENCE [LARGE SCALE GENOMIC DNA]</scope>
    <source>
        <strain evidence="4 5">CBS 449.75</strain>
    </source>
</reference>
<proteinExistence type="predicted"/>
<dbReference type="NCBIfam" id="TIGR00756">
    <property type="entry name" value="PPR"/>
    <property type="match status" value="1"/>
</dbReference>
<feature type="region of interest" description="Disordered" evidence="3">
    <location>
        <begin position="1"/>
        <end position="30"/>
    </location>
</feature>
<feature type="compositionally biased region" description="Low complexity" evidence="3">
    <location>
        <begin position="787"/>
        <end position="824"/>
    </location>
</feature>
<accession>A0ABR4M730</accession>
<dbReference type="InterPro" id="IPR002885">
    <property type="entry name" value="PPR_rpt"/>
</dbReference>
<dbReference type="Pfam" id="PF13041">
    <property type="entry name" value="PPR_2"/>
    <property type="match status" value="2"/>
</dbReference>
<dbReference type="EMBL" id="JBFXLQ010000001">
    <property type="protein sequence ID" value="KAL2872377.1"/>
    <property type="molecule type" value="Genomic_DNA"/>
</dbReference>
<evidence type="ECO:0000256" key="1">
    <source>
        <dbReference type="ARBA" id="ARBA00022737"/>
    </source>
</evidence>